<dbReference type="SUPFAM" id="SSF52540">
    <property type="entry name" value="P-loop containing nucleoside triphosphate hydrolases"/>
    <property type="match status" value="1"/>
</dbReference>
<evidence type="ECO:0000256" key="4">
    <source>
        <dbReference type="ARBA" id="ARBA00022705"/>
    </source>
</evidence>
<dbReference type="GO" id="GO:0003677">
    <property type="term" value="F:DNA binding"/>
    <property type="evidence" value="ECO:0007669"/>
    <property type="project" value="InterPro"/>
</dbReference>
<dbReference type="InterPro" id="IPR008921">
    <property type="entry name" value="DNA_pol3_clamp-load_cplx_C"/>
</dbReference>
<evidence type="ECO:0000256" key="3">
    <source>
        <dbReference type="ARBA" id="ARBA00022695"/>
    </source>
</evidence>
<dbReference type="Gene3D" id="3.40.50.300">
    <property type="entry name" value="P-loop containing nucleotide triphosphate hydrolases"/>
    <property type="match status" value="1"/>
</dbReference>
<dbReference type="PANTHER" id="PTHR34388:SF1">
    <property type="entry name" value="DNA POLYMERASE III SUBUNIT DELTA"/>
    <property type="match status" value="1"/>
</dbReference>
<dbReference type="PANTHER" id="PTHR34388">
    <property type="entry name" value="DNA POLYMERASE III SUBUNIT DELTA"/>
    <property type="match status" value="1"/>
</dbReference>
<protein>
    <recommendedName>
        <fullName evidence="1">DNA-directed DNA polymerase</fullName>
        <ecNumber evidence="1">2.7.7.7</ecNumber>
    </recommendedName>
</protein>
<dbReference type="InterPro" id="IPR027417">
    <property type="entry name" value="P-loop_NTPase"/>
</dbReference>
<dbReference type="GO" id="GO:0003887">
    <property type="term" value="F:DNA-directed DNA polymerase activity"/>
    <property type="evidence" value="ECO:0007669"/>
    <property type="project" value="UniProtKB-KW"/>
</dbReference>
<comment type="catalytic activity">
    <reaction evidence="7">
        <text>DNA(n) + a 2'-deoxyribonucleoside 5'-triphosphate = DNA(n+1) + diphosphate</text>
        <dbReference type="Rhea" id="RHEA:22508"/>
        <dbReference type="Rhea" id="RHEA-COMP:17339"/>
        <dbReference type="Rhea" id="RHEA-COMP:17340"/>
        <dbReference type="ChEBI" id="CHEBI:33019"/>
        <dbReference type="ChEBI" id="CHEBI:61560"/>
        <dbReference type="ChEBI" id="CHEBI:173112"/>
        <dbReference type="EC" id="2.7.7.7"/>
    </reaction>
</comment>
<evidence type="ECO:0000256" key="5">
    <source>
        <dbReference type="ARBA" id="ARBA00022932"/>
    </source>
</evidence>
<dbReference type="GO" id="GO:0006261">
    <property type="term" value="P:DNA-templated DNA replication"/>
    <property type="evidence" value="ECO:0007669"/>
    <property type="project" value="TreeGrafter"/>
</dbReference>
<reference evidence="8" key="1">
    <citation type="submission" date="2020-05" db="EMBL/GenBank/DDBJ databases">
        <authorList>
            <person name="Chiriac C."/>
            <person name="Salcher M."/>
            <person name="Ghai R."/>
            <person name="Kavagutti S V."/>
        </authorList>
    </citation>
    <scope>NUCLEOTIDE SEQUENCE</scope>
</reference>
<evidence type="ECO:0000256" key="2">
    <source>
        <dbReference type="ARBA" id="ARBA00022679"/>
    </source>
</evidence>
<dbReference type="SUPFAM" id="SSF48019">
    <property type="entry name" value="post-AAA+ oligomerization domain-like"/>
    <property type="match status" value="1"/>
</dbReference>
<dbReference type="AlphaFoldDB" id="A0A6J6NMK9"/>
<evidence type="ECO:0000256" key="1">
    <source>
        <dbReference type="ARBA" id="ARBA00012417"/>
    </source>
</evidence>
<keyword evidence="2" id="KW-0808">Transferase</keyword>
<evidence type="ECO:0000256" key="6">
    <source>
        <dbReference type="ARBA" id="ARBA00034754"/>
    </source>
</evidence>
<proteinExistence type="inferred from homology"/>
<evidence type="ECO:0000313" key="8">
    <source>
        <dbReference type="EMBL" id="CAB4687372.1"/>
    </source>
</evidence>
<organism evidence="8">
    <name type="scientific">freshwater metagenome</name>
    <dbReference type="NCBI Taxonomy" id="449393"/>
    <lineage>
        <taxon>unclassified sequences</taxon>
        <taxon>metagenomes</taxon>
        <taxon>ecological metagenomes</taxon>
    </lineage>
</organism>
<dbReference type="GO" id="GO:0009360">
    <property type="term" value="C:DNA polymerase III complex"/>
    <property type="evidence" value="ECO:0007669"/>
    <property type="project" value="TreeGrafter"/>
</dbReference>
<keyword evidence="4" id="KW-0235">DNA replication</keyword>
<comment type="similarity">
    <text evidence="6">Belongs to the DNA polymerase HolA subunit family.</text>
</comment>
<keyword evidence="3" id="KW-0548">Nucleotidyltransferase</keyword>
<dbReference type="Gene3D" id="1.20.272.10">
    <property type="match status" value="1"/>
</dbReference>
<sequence>MSKAKQVEWRKATPSAVVLAFGPESYFTGRVIRSIREQLRQNDPSLEVQEIEAADYSAGQLLDLTSPSLFAEPKLVVIKSVEKCTDELIADGLAYLESPSSDATVIFTHSGATVRAKKLLDAMRLNSRVTEALCSKPKGEQYRTEFVTAEFAEANRQITPGAIRAMVSAFADNFIELAAACSQLCQDSAATITEEIVDAYFGGRVETTSWKIAEAAVSGNSAVALALLRHALASGQDAVLIVGAVAKTIRDLAKLHGNPSATAASLGMNPWVLEKSRKNLVGWSDDGFAKVINAVVDADAAAKGAYRDPNFVLERLLILIASKGRA</sequence>
<name>A0A6J6NMK9_9ZZZZ</name>
<dbReference type="EMBL" id="CAEZXK010000015">
    <property type="protein sequence ID" value="CAB4687372.1"/>
    <property type="molecule type" value="Genomic_DNA"/>
</dbReference>
<gene>
    <name evidence="8" type="ORF">UFOPK2370_00723</name>
</gene>
<dbReference type="NCBIfam" id="TIGR01128">
    <property type="entry name" value="holA"/>
    <property type="match status" value="1"/>
</dbReference>
<dbReference type="InterPro" id="IPR005790">
    <property type="entry name" value="DNA_polIII_delta"/>
</dbReference>
<accession>A0A6J6NMK9</accession>
<keyword evidence="5" id="KW-0239">DNA-directed DNA polymerase</keyword>
<dbReference type="EC" id="2.7.7.7" evidence="1"/>
<evidence type="ECO:0000256" key="7">
    <source>
        <dbReference type="ARBA" id="ARBA00049244"/>
    </source>
</evidence>